<dbReference type="AlphaFoldDB" id="A0A1H0E389"/>
<feature type="region of interest" description="Disordered" evidence="1">
    <location>
        <begin position="103"/>
        <end position="122"/>
    </location>
</feature>
<gene>
    <name evidence="2" type="ORF">SAMN05216360_11134</name>
</gene>
<evidence type="ECO:0000313" key="3">
    <source>
        <dbReference type="Proteomes" id="UP000198704"/>
    </source>
</evidence>
<name>A0A1H0E389_9HYPH</name>
<proteinExistence type="predicted"/>
<accession>A0A1H0E389</accession>
<dbReference type="Proteomes" id="UP000198704">
    <property type="component" value="Unassembled WGS sequence"/>
</dbReference>
<evidence type="ECO:0000256" key="1">
    <source>
        <dbReference type="SAM" id="MobiDB-lite"/>
    </source>
</evidence>
<dbReference type="EMBL" id="FNHS01000011">
    <property type="protein sequence ID" value="SDN76809.1"/>
    <property type="molecule type" value="Genomic_DNA"/>
</dbReference>
<sequence length="220" mass="22725">MAADVVLRARGPGGASPDVNAVGQGAGLVAEADGFEGKLPSTAGRRKGRLGLNLAGSRDGPARRSSCATGARAALCWAVRPSIVVPTSRNALGRIGPAVNSWGAAENPPRRATPVRSGTTPVAARRADRARRDTAAVFSRNSATSAGRCGGRRDRKGSTSLQTAARIWQGSTVNRCHGGVTGCGCGGRQAFRMVTPLQRAARRRPSARAAACRALDCRCR</sequence>
<organism evidence="2 3">
    <name type="scientific">Methylobacterium phyllostachyos</name>
    <dbReference type="NCBI Taxonomy" id="582672"/>
    <lineage>
        <taxon>Bacteria</taxon>
        <taxon>Pseudomonadati</taxon>
        <taxon>Pseudomonadota</taxon>
        <taxon>Alphaproteobacteria</taxon>
        <taxon>Hyphomicrobiales</taxon>
        <taxon>Methylobacteriaceae</taxon>
        <taxon>Methylobacterium</taxon>
    </lineage>
</organism>
<reference evidence="3" key="1">
    <citation type="submission" date="2016-10" db="EMBL/GenBank/DDBJ databases">
        <authorList>
            <person name="Varghese N."/>
            <person name="Submissions S."/>
        </authorList>
    </citation>
    <scope>NUCLEOTIDE SEQUENCE [LARGE SCALE GENOMIC DNA]</scope>
    <source>
        <strain evidence="3">BL47</strain>
    </source>
</reference>
<keyword evidence="3" id="KW-1185">Reference proteome</keyword>
<protein>
    <submittedName>
        <fullName evidence="2">Uncharacterized protein</fullName>
    </submittedName>
</protein>
<evidence type="ECO:0000313" key="2">
    <source>
        <dbReference type="EMBL" id="SDN76809.1"/>
    </source>
</evidence>